<evidence type="ECO:0008006" key="4">
    <source>
        <dbReference type="Google" id="ProtNLM"/>
    </source>
</evidence>
<organism evidence="2 3">
    <name type="scientific">Aegilops tauschii subsp. strangulata</name>
    <name type="common">Goatgrass</name>
    <dbReference type="NCBI Taxonomy" id="200361"/>
    <lineage>
        <taxon>Eukaryota</taxon>
        <taxon>Viridiplantae</taxon>
        <taxon>Streptophyta</taxon>
        <taxon>Embryophyta</taxon>
        <taxon>Tracheophyta</taxon>
        <taxon>Spermatophyta</taxon>
        <taxon>Magnoliopsida</taxon>
        <taxon>Liliopsida</taxon>
        <taxon>Poales</taxon>
        <taxon>Poaceae</taxon>
        <taxon>BOP clade</taxon>
        <taxon>Pooideae</taxon>
        <taxon>Triticodae</taxon>
        <taxon>Triticeae</taxon>
        <taxon>Triticinae</taxon>
        <taxon>Aegilops</taxon>
    </lineage>
</organism>
<dbReference type="PANTHER" id="PTHR48236:SF1">
    <property type="entry name" value="COX19-LIKE CHCH FAMILY PROTEIN"/>
    <property type="match status" value="1"/>
</dbReference>
<dbReference type="STRING" id="200361.A0A452Z2T1"/>
<reference evidence="3" key="1">
    <citation type="journal article" date="2014" name="Science">
        <title>Ancient hybridizations among the ancestral genomes of bread wheat.</title>
        <authorList>
            <consortium name="International Wheat Genome Sequencing Consortium,"/>
            <person name="Marcussen T."/>
            <person name="Sandve S.R."/>
            <person name="Heier L."/>
            <person name="Spannagl M."/>
            <person name="Pfeifer M."/>
            <person name="Jakobsen K.S."/>
            <person name="Wulff B.B."/>
            <person name="Steuernagel B."/>
            <person name="Mayer K.F."/>
            <person name="Olsen O.A."/>
        </authorList>
    </citation>
    <scope>NUCLEOTIDE SEQUENCE [LARGE SCALE GENOMIC DNA]</scope>
    <source>
        <strain evidence="3">cv. AL8/78</strain>
    </source>
</reference>
<feature type="region of interest" description="Disordered" evidence="1">
    <location>
        <begin position="38"/>
        <end position="74"/>
    </location>
</feature>
<dbReference type="Gramene" id="AET1Gv20614300.1">
    <property type="protein sequence ID" value="AET1Gv20614300.1"/>
    <property type="gene ID" value="AET1Gv20614300"/>
</dbReference>
<dbReference type="Proteomes" id="UP000015105">
    <property type="component" value="Chromosome 1D"/>
</dbReference>
<evidence type="ECO:0000313" key="2">
    <source>
        <dbReference type="EnsemblPlants" id="AET1Gv20614300.1"/>
    </source>
</evidence>
<proteinExistence type="predicted"/>
<dbReference type="PROSITE" id="PS51808">
    <property type="entry name" value="CHCH"/>
    <property type="match status" value="1"/>
</dbReference>
<reference evidence="2" key="3">
    <citation type="journal article" date="2017" name="Nature">
        <title>Genome sequence of the progenitor of the wheat D genome Aegilops tauschii.</title>
        <authorList>
            <person name="Luo M.C."/>
            <person name="Gu Y.Q."/>
            <person name="Puiu D."/>
            <person name="Wang H."/>
            <person name="Twardziok S.O."/>
            <person name="Deal K.R."/>
            <person name="Huo N."/>
            <person name="Zhu T."/>
            <person name="Wang L."/>
            <person name="Wang Y."/>
            <person name="McGuire P.E."/>
            <person name="Liu S."/>
            <person name="Long H."/>
            <person name="Ramasamy R.K."/>
            <person name="Rodriguez J.C."/>
            <person name="Van S.L."/>
            <person name="Yuan L."/>
            <person name="Wang Z."/>
            <person name="Xia Z."/>
            <person name="Xiao L."/>
            <person name="Anderson O.D."/>
            <person name="Ouyang S."/>
            <person name="Liang Y."/>
            <person name="Zimin A.V."/>
            <person name="Pertea G."/>
            <person name="Qi P."/>
            <person name="Bennetzen J.L."/>
            <person name="Dai X."/>
            <person name="Dawson M.W."/>
            <person name="Muller H.G."/>
            <person name="Kugler K."/>
            <person name="Rivarola-Duarte L."/>
            <person name="Spannagl M."/>
            <person name="Mayer K.F.X."/>
            <person name="Lu F.H."/>
            <person name="Bevan M.W."/>
            <person name="Leroy P."/>
            <person name="Li P."/>
            <person name="You F.M."/>
            <person name="Sun Q."/>
            <person name="Liu Z."/>
            <person name="Lyons E."/>
            <person name="Wicker T."/>
            <person name="Salzberg S.L."/>
            <person name="Devos K.M."/>
            <person name="Dvorak J."/>
        </authorList>
    </citation>
    <scope>NUCLEOTIDE SEQUENCE [LARGE SCALE GENOMIC DNA]</scope>
    <source>
        <strain evidence="2">cv. AL8/78</strain>
    </source>
</reference>
<dbReference type="PANTHER" id="PTHR48236">
    <property type="entry name" value="COX19-LIKE CHCH FAMILY PROTEIN"/>
    <property type="match status" value="1"/>
</dbReference>
<accession>A0A452Z2T1</accession>
<dbReference type="SUPFAM" id="SSF47072">
    <property type="entry name" value="Cysteine alpha-hairpin motif"/>
    <property type="match status" value="1"/>
</dbReference>
<evidence type="ECO:0000256" key="1">
    <source>
        <dbReference type="SAM" id="MobiDB-lite"/>
    </source>
</evidence>
<feature type="compositionally biased region" description="Pro residues" evidence="1">
    <location>
        <begin position="52"/>
        <end position="63"/>
    </location>
</feature>
<reference evidence="3" key="2">
    <citation type="journal article" date="2017" name="Nat. Plants">
        <title>The Aegilops tauschii genome reveals multiple impacts of transposons.</title>
        <authorList>
            <person name="Zhao G."/>
            <person name="Zou C."/>
            <person name="Li K."/>
            <person name="Wang K."/>
            <person name="Li T."/>
            <person name="Gao L."/>
            <person name="Zhang X."/>
            <person name="Wang H."/>
            <person name="Yang Z."/>
            <person name="Liu X."/>
            <person name="Jiang W."/>
            <person name="Mao L."/>
            <person name="Kong X."/>
            <person name="Jiao Y."/>
            <person name="Jia J."/>
        </authorList>
    </citation>
    <scope>NUCLEOTIDE SEQUENCE [LARGE SCALE GENOMIC DNA]</scope>
    <source>
        <strain evidence="3">cv. AL8/78</strain>
    </source>
</reference>
<name>A0A452Z2T1_AEGTS</name>
<reference evidence="2" key="4">
    <citation type="submission" date="2019-03" db="UniProtKB">
        <authorList>
            <consortium name="EnsemblPlants"/>
        </authorList>
    </citation>
    <scope>IDENTIFICATION</scope>
</reference>
<dbReference type="InterPro" id="IPR009069">
    <property type="entry name" value="Cys_alpha_HP_mot_SF"/>
</dbReference>
<dbReference type="EnsemblPlants" id="AET1Gv20614300.1">
    <property type="protein sequence ID" value="AET1Gv20614300.1"/>
    <property type="gene ID" value="AET1Gv20614300"/>
</dbReference>
<protein>
    <recommendedName>
        <fullName evidence="4">CHCH domain-containing protein</fullName>
    </recommendedName>
</protein>
<reference evidence="2" key="5">
    <citation type="journal article" date="2021" name="G3 (Bethesda)">
        <title>Aegilops tauschii genome assembly Aet v5.0 features greater sequence contiguity and improved annotation.</title>
        <authorList>
            <person name="Wang L."/>
            <person name="Zhu T."/>
            <person name="Rodriguez J.C."/>
            <person name="Deal K.R."/>
            <person name="Dubcovsky J."/>
            <person name="McGuire P.E."/>
            <person name="Lux T."/>
            <person name="Spannagl M."/>
            <person name="Mayer K.F.X."/>
            <person name="Baldrich P."/>
            <person name="Meyers B.C."/>
            <person name="Huo N."/>
            <person name="Gu Y.Q."/>
            <person name="Zhou H."/>
            <person name="Devos K.M."/>
            <person name="Bennetzen J.L."/>
            <person name="Unver T."/>
            <person name="Budak H."/>
            <person name="Gulick P.J."/>
            <person name="Galiba G."/>
            <person name="Kalapos B."/>
            <person name="Nelson D.R."/>
            <person name="Li P."/>
            <person name="You F.M."/>
            <person name="Luo M.C."/>
            <person name="Dvorak J."/>
        </authorList>
    </citation>
    <scope>NUCLEOTIDE SEQUENCE [LARGE SCALE GENOMIC DNA]</scope>
    <source>
        <strain evidence="2">cv. AL8/78</strain>
    </source>
</reference>
<dbReference type="AlphaFoldDB" id="A0A452Z2T1"/>
<evidence type="ECO:0000313" key="3">
    <source>
        <dbReference type="Proteomes" id="UP000015105"/>
    </source>
</evidence>
<sequence>VALAVTWFEWTQSRPTDRLHGTTGRRCHQTNCRNLVRMGSSSSNAREAAAAAPPPPPPAPPGPLHAMDADEDDESVKQLNECAALYLSLQDCLAESDRNWKACQAHVQALKACEASRNKNQKT</sequence>
<keyword evidence="3" id="KW-1185">Reference proteome</keyword>